<dbReference type="Proteomes" id="UP001501476">
    <property type="component" value="Unassembled WGS sequence"/>
</dbReference>
<proteinExistence type="predicted"/>
<evidence type="ECO:0000256" key="1">
    <source>
        <dbReference type="ARBA" id="ARBA00022448"/>
    </source>
</evidence>
<keyword evidence="3 6" id="KW-0479">Metal-binding</keyword>
<gene>
    <name evidence="9" type="ORF">GCM10008964_15260</name>
</gene>
<dbReference type="PROSITE" id="PS51007">
    <property type="entry name" value="CYTC"/>
    <property type="match status" value="1"/>
</dbReference>
<name>A0ABP3D6F1_9GAMM</name>
<comment type="caution">
    <text evidence="9">The sequence shown here is derived from an EMBL/GenBank/DDBJ whole genome shotgun (WGS) entry which is preliminary data.</text>
</comment>
<dbReference type="Pfam" id="PF13442">
    <property type="entry name" value="Cytochrome_CBB3"/>
    <property type="match status" value="1"/>
</dbReference>
<dbReference type="Gene3D" id="1.10.760.10">
    <property type="entry name" value="Cytochrome c-like domain"/>
    <property type="match status" value="1"/>
</dbReference>
<keyword evidence="4" id="KW-0249">Electron transport</keyword>
<evidence type="ECO:0000256" key="3">
    <source>
        <dbReference type="ARBA" id="ARBA00022723"/>
    </source>
</evidence>
<evidence type="ECO:0000256" key="4">
    <source>
        <dbReference type="ARBA" id="ARBA00022982"/>
    </source>
</evidence>
<keyword evidence="1" id="KW-0813">Transport</keyword>
<protein>
    <recommendedName>
        <fullName evidence="8">Cytochrome c domain-containing protein</fullName>
    </recommendedName>
</protein>
<dbReference type="InterPro" id="IPR009056">
    <property type="entry name" value="Cyt_c-like_dom"/>
</dbReference>
<keyword evidence="10" id="KW-1185">Reference proteome</keyword>
<dbReference type="InterPro" id="IPR050597">
    <property type="entry name" value="Cytochrome_c_Oxidase_Subunit"/>
</dbReference>
<feature type="chain" id="PRO_5046336422" description="Cytochrome c domain-containing protein" evidence="7">
    <location>
        <begin position="22"/>
        <end position="98"/>
    </location>
</feature>
<reference evidence="10" key="1">
    <citation type="journal article" date="2019" name="Int. J. Syst. Evol. Microbiol.">
        <title>The Global Catalogue of Microorganisms (GCM) 10K type strain sequencing project: providing services to taxonomists for standard genome sequencing and annotation.</title>
        <authorList>
            <consortium name="The Broad Institute Genomics Platform"/>
            <consortium name="The Broad Institute Genome Sequencing Center for Infectious Disease"/>
            <person name="Wu L."/>
            <person name="Ma J."/>
        </authorList>
    </citation>
    <scope>NUCLEOTIDE SEQUENCE [LARGE SCALE GENOMIC DNA]</scope>
    <source>
        <strain evidence="10">JCM 6886</strain>
    </source>
</reference>
<dbReference type="EMBL" id="BAAADG010000005">
    <property type="protein sequence ID" value="GAA0224567.1"/>
    <property type="molecule type" value="Genomic_DNA"/>
</dbReference>
<accession>A0ABP3D6F1</accession>
<feature type="domain" description="Cytochrome c" evidence="8">
    <location>
        <begin position="20"/>
        <end position="98"/>
    </location>
</feature>
<dbReference type="RefSeq" id="WP_286304064.1">
    <property type="nucleotide sequence ID" value="NZ_AP027741.1"/>
</dbReference>
<evidence type="ECO:0000313" key="10">
    <source>
        <dbReference type="Proteomes" id="UP001501476"/>
    </source>
</evidence>
<sequence>MRFSHFVIAGVVLLLSLVVHAEPRNVALLASACAACHGTNGHSQGGTPSLAGLNKHYFIQQMLAFKNGQRDGTVMMQHAAGYSEEEIRALAHYFSNQK</sequence>
<evidence type="ECO:0000259" key="8">
    <source>
        <dbReference type="PROSITE" id="PS51007"/>
    </source>
</evidence>
<dbReference type="PANTHER" id="PTHR33751">
    <property type="entry name" value="CBB3-TYPE CYTOCHROME C OXIDASE SUBUNIT FIXP"/>
    <property type="match status" value="1"/>
</dbReference>
<evidence type="ECO:0000256" key="2">
    <source>
        <dbReference type="ARBA" id="ARBA00022617"/>
    </source>
</evidence>
<organism evidence="9 10">
    <name type="scientific">Methylophaga marina</name>
    <dbReference type="NCBI Taxonomy" id="45495"/>
    <lineage>
        <taxon>Bacteria</taxon>
        <taxon>Pseudomonadati</taxon>
        <taxon>Pseudomonadota</taxon>
        <taxon>Gammaproteobacteria</taxon>
        <taxon>Thiotrichales</taxon>
        <taxon>Piscirickettsiaceae</taxon>
        <taxon>Methylophaga</taxon>
    </lineage>
</organism>
<evidence type="ECO:0000313" key="9">
    <source>
        <dbReference type="EMBL" id="GAA0224567.1"/>
    </source>
</evidence>
<keyword evidence="2 6" id="KW-0349">Heme</keyword>
<keyword evidence="5 6" id="KW-0408">Iron</keyword>
<dbReference type="PANTHER" id="PTHR33751:SF9">
    <property type="entry name" value="CYTOCHROME C4"/>
    <property type="match status" value="1"/>
</dbReference>
<dbReference type="InterPro" id="IPR036909">
    <property type="entry name" value="Cyt_c-like_dom_sf"/>
</dbReference>
<dbReference type="SUPFAM" id="SSF46626">
    <property type="entry name" value="Cytochrome c"/>
    <property type="match status" value="1"/>
</dbReference>
<evidence type="ECO:0000256" key="6">
    <source>
        <dbReference type="PROSITE-ProRule" id="PRU00433"/>
    </source>
</evidence>
<evidence type="ECO:0000256" key="7">
    <source>
        <dbReference type="SAM" id="SignalP"/>
    </source>
</evidence>
<evidence type="ECO:0000256" key="5">
    <source>
        <dbReference type="ARBA" id="ARBA00023004"/>
    </source>
</evidence>
<feature type="signal peptide" evidence="7">
    <location>
        <begin position="1"/>
        <end position="21"/>
    </location>
</feature>
<keyword evidence="7" id="KW-0732">Signal</keyword>